<dbReference type="AlphaFoldDB" id="A0A0D2WRN5"/>
<name>A0A0D2WRN5_CAPO3</name>
<dbReference type="PhylomeDB" id="A0A0D2WRN5"/>
<keyword evidence="8 14" id="KW-0378">Hydrolase</keyword>
<gene>
    <name evidence="17" type="ORF">CAOG_005216</name>
</gene>
<keyword evidence="6 14" id="KW-0547">Nucleotide-binding</keyword>
<dbReference type="InterPro" id="IPR011992">
    <property type="entry name" value="EF-hand-dom_pair"/>
</dbReference>
<dbReference type="FunFam" id="1.10.238.10:FF:000011">
    <property type="entry name" value="Mitochondrial Rho GTPase"/>
    <property type="match status" value="1"/>
</dbReference>
<dbReference type="PROSITE" id="PS51419">
    <property type="entry name" value="RAB"/>
    <property type="match status" value="1"/>
</dbReference>
<evidence type="ECO:0000256" key="6">
    <source>
        <dbReference type="ARBA" id="ARBA00022741"/>
    </source>
</evidence>
<evidence type="ECO:0000256" key="3">
    <source>
        <dbReference type="ARBA" id="ARBA00022692"/>
    </source>
</evidence>
<feature type="domain" description="EF-hand" evidence="15">
    <location>
        <begin position="319"/>
        <end position="354"/>
    </location>
</feature>
<dbReference type="RefSeq" id="XP_004346901.2">
    <property type="nucleotide sequence ID" value="XM_004346851.2"/>
</dbReference>
<dbReference type="Pfam" id="PF00071">
    <property type="entry name" value="Ras"/>
    <property type="match status" value="2"/>
</dbReference>
<proteinExistence type="inferred from homology"/>
<dbReference type="PIRSF" id="PIRSF037488">
    <property type="entry name" value="Mt_Rho_GTPase"/>
    <property type="match status" value="1"/>
</dbReference>
<keyword evidence="13 14" id="KW-0472">Membrane</keyword>
<dbReference type="Gene3D" id="3.40.50.300">
    <property type="entry name" value="P-loop containing nucleotide triphosphate hydrolases"/>
    <property type="match status" value="2"/>
</dbReference>
<comment type="similarity">
    <text evidence="2 14">Belongs to the mitochondrial Rho GTPase family.</text>
</comment>
<dbReference type="NCBIfam" id="TIGR00231">
    <property type="entry name" value="small_GTP"/>
    <property type="match status" value="1"/>
</dbReference>
<evidence type="ECO:0000256" key="8">
    <source>
        <dbReference type="ARBA" id="ARBA00022801"/>
    </source>
</evidence>
<dbReference type="Gene3D" id="1.10.238.10">
    <property type="entry name" value="EF-hand"/>
    <property type="match status" value="2"/>
</dbReference>
<keyword evidence="10" id="KW-1133">Transmembrane helix</keyword>
<feature type="domain" description="Miro" evidence="16">
    <location>
        <begin position="454"/>
        <end position="617"/>
    </location>
</feature>
<evidence type="ECO:0000313" key="17">
    <source>
        <dbReference type="EMBL" id="KJE94590.1"/>
    </source>
</evidence>
<evidence type="ECO:0000256" key="11">
    <source>
        <dbReference type="ARBA" id="ARBA00023128"/>
    </source>
</evidence>
<dbReference type="GO" id="GO:0007005">
    <property type="term" value="P:mitochondrion organization"/>
    <property type="evidence" value="ECO:0007669"/>
    <property type="project" value="InterPro"/>
</dbReference>
<dbReference type="PANTHER" id="PTHR46819:SF1">
    <property type="entry name" value="EF-HAND CALCIUM-BINDING DOMAIN-CONTAINING PROTEIN 7"/>
    <property type="match status" value="1"/>
</dbReference>
<dbReference type="GO" id="GO:0005741">
    <property type="term" value="C:mitochondrial outer membrane"/>
    <property type="evidence" value="ECO:0007669"/>
    <property type="project" value="UniProtKB-SubCell"/>
</dbReference>
<protein>
    <recommendedName>
        <fullName evidence="14">Mitochondrial Rho GTPase</fullName>
        <ecNumber evidence="14">3.6.5.-</ecNumber>
    </recommendedName>
</protein>
<dbReference type="InterPro" id="IPR027417">
    <property type="entry name" value="P-loop_NTPase"/>
</dbReference>
<dbReference type="InterPro" id="IPR021181">
    <property type="entry name" value="Miro"/>
</dbReference>
<dbReference type="PRINTS" id="PR00449">
    <property type="entry name" value="RASTRNSFRMNG"/>
</dbReference>
<reference evidence="18" key="1">
    <citation type="submission" date="2011-02" db="EMBL/GenBank/DDBJ databases">
        <title>The Genome Sequence of Capsaspora owczarzaki ATCC 30864.</title>
        <authorList>
            <person name="Russ C."/>
            <person name="Cuomo C."/>
            <person name="Burger G."/>
            <person name="Gray M.W."/>
            <person name="Holland P.W.H."/>
            <person name="King N."/>
            <person name="Lang F.B.F."/>
            <person name="Roger A.J."/>
            <person name="Ruiz-Trillo I."/>
            <person name="Young S.K."/>
            <person name="Zeng Q."/>
            <person name="Gargeya S."/>
            <person name="Alvarado L."/>
            <person name="Berlin A."/>
            <person name="Chapman S.B."/>
            <person name="Chen Z."/>
            <person name="Freedman E."/>
            <person name="Gellesch M."/>
            <person name="Goldberg J."/>
            <person name="Griggs A."/>
            <person name="Gujja S."/>
            <person name="Heilman E."/>
            <person name="Heiman D."/>
            <person name="Howarth C."/>
            <person name="Mehta T."/>
            <person name="Neiman D."/>
            <person name="Pearson M."/>
            <person name="Roberts A."/>
            <person name="Saif S."/>
            <person name="Shea T."/>
            <person name="Shenoy N."/>
            <person name="Sisk P."/>
            <person name="Stolte C."/>
            <person name="Sykes S."/>
            <person name="White J."/>
            <person name="Yandava C."/>
            <person name="Haas B."/>
            <person name="Nusbaum C."/>
            <person name="Birren B."/>
        </authorList>
    </citation>
    <scope>NUCLEOTIDE SEQUENCE</scope>
    <source>
        <strain evidence="18">ATCC 30864</strain>
    </source>
</reference>
<dbReference type="SUPFAM" id="SSF47473">
    <property type="entry name" value="EF-hand"/>
    <property type="match status" value="1"/>
</dbReference>
<dbReference type="SUPFAM" id="SSF52540">
    <property type="entry name" value="P-loop containing nucleoside triphosphate hydrolases"/>
    <property type="match status" value="2"/>
</dbReference>
<evidence type="ECO:0000256" key="12">
    <source>
        <dbReference type="ARBA" id="ARBA00023134"/>
    </source>
</evidence>
<feature type="domain" description="Miro" evidence="16">
    <location>
        <begin position="2"/>
        <end position="183"/>
    </location>
</feature>
<evidence type="ECO:0000256" key="7">
    <source>
        <dbReference type="ARBA" id="ARBA00022787"/>
    </source>
</evidence>
<dbReference type="EMBL" id="KE346367">
    <property type="protein sequence ID" value="KJE94590.1"/>
    <property type="molecule type" value="Genomic_DNA"/>
</dbReference>
<keyword evidence="9 14" id="KW-0106">Calcium</keyword>
<dbReference type="InterPro" id="IPR013566">
    <property type="entry name" value="EF_hand_assoc_1"/>
</dbReference>
<evidence type="ECO:0000259" key="16">
    <source>
        <dbReference type="PROSITE" id="PS51423"/>
    </source>
</evidence>
<dbReference type="eggNOG" id="KOG1707">
    <property type="taxonomic scope" value="Eukaryota"/>
</dbReference>
<comment type="function">
    <text evidence="14">Mitochondrial GTPase involved in mitochondrial trafficking. Probably involved in control of anterograde transport of mitochondria and their subcellular distribution.</text>
</comment>
<sequence>MRKSVRILLVGDAGVGKSSLITSLIKEQFVEQVPAVVAEVTIPPEVTPEKVTTQIADSPSNPAQIDVLRDEIRKANVICVVYDVNVPETFTRLTTYWLGFIQEIVGVDKIPIILVGNKIDLRRNVGGHTINSSDPHQNQNPLERGVAPIMRQYKEVETCVECSAKALQNIPEVFYYAQKSVLHPTAPLYDAKTSELKPDCVAALRRIFHLCDVGKDNALSDSELNAFQFKCFGAPLQQRELDGVKEVVRQHDANDVTAAGLTEAGFLFLHKLFIQRGRLETTWMVLRKFGYDDSLVLRDDFLHPPIEVDAESTTELTSNGYQFFISLFKSFDKDHDGALCPQELEQLFSTSPGNPFLSYNTNGAQTSTGASGSGLSTPAHTLGSPAEPFECTVTTKDGWITLQGFLALWSMSTLLDVQKTLAYLAYLGYPEDTKTAIKVTRSKRLDLKKRRTSRNVFLVYVFGATGSGKTSLLRSFSGKELRERHIPTTKINVAVNAVSVQGADKYLVLQEFPANGPDAETVQNRKRMEGCALAVFVYDSTDPNSFAYVERLKTRIEDPTIPCLVVATRSDLEAVPQSTSITPADFCTANNLPPPIAFSAVTGPREAFVTMASVAMSPHLATKAPPVQGVLSGFARLVGLSSGTAEEPVSLPSRLVRLSLFSGVLVGAGYGVYRLVQTQRLNALGFAAAAPPAVATTTAAAVAAKATPALPKRS</sequence>
<keyword evidence="3" id="KW-0812">Transmembrane</keyword>
<keyword evidence="5" id="KW-0677">Repeat</keyword>
<dbReference type="InParanoid" id="A0A0D2WRN5"/>
<comment type="subcellular location">
    <subcellularLocation>
        <location evidence="1 14">Mitochondrion outer membrane</location>
        <topology evidence="1 14">Single-pass type IV membrane protein</topology>
    </subcellularLocation>
</comment>
<evidence type="ECO:0000256" key="10">
    <source>
        <dbReference type="ARBA" id="ARBA00022989"/>
    </source>
</evidence>
<keyword evidence="18" id="KW-1185">Reference proteome</keyword>
<dbReference type="InterPro" id="IPR001806">
    <property type="entry name" value="Small_GTPase"/>
</dbReference>
<dbReference type="OrthoDB" id="10020961at2759"/>
<dbReference type="InterPro" id="IPR020860">
    <property type="entry name" value="MIRO_dom"/>
</dbReference>
<dbReference type="PROSITE" id="PS51423">
    <property type="entry name" value="MIRO"/>
    <property type="match status" value="2"/>
</dbReference>
<dbReference type="InterPro" id="IPR052266">
    <property type="entry name" value="Miro-EF-hand_domain"/>
</dbReference>
<evidence type="ECO:0000256" key="9">
    <source>
        <dbReference type="ARBA" id="ARBA00022837"/>
    </source>
</evidence>
<dbReference type="PANTHER" id="PTHR46819">
    <property type="entry name" value="EF-HAND CALCIUM-BINDING DOMAIN-CONTAINING PROTEIN 7"/>
    <property type="match status" value="1"/>
</dbReference>
<dbReference type="EC" id="3.6.5.-" evidence="14"/>
<organism evidence="17 18">
    <name type="scientific">Capsaspora owczarzaki (strain ATCC 30864)</name>
    <dbReference type="NCBI Taxonomy" id="595528"/>
    <lineage>
        <taxon>Eukaryota</taxon>
        <taxon>Filasterea</taxon>
        <taxon>Capsaspora</taxon>
    </lineage>
</organism>
<dbReference type="PROSITE" id="PS50222">
    <property type="entry name" value="EF_HAND_2"/>
    <property type="match status" value="1"/>
</dbReference>
<keyword evidence="4" id="KW-0479">Metal-binding</keyword>
<evidence type="ECO:0000256" key="2">
    <source>
        <dbReference type="ARBA" id="ARBA00007981"/>
    </source>
</evidence>
<evidence type="ECO:0000256" key="5">
    <source>
        <dbReference type="ARBA" id="ARBA00022737"/>
    </source>
</evidence>
<evidence type="ECO:0000259" key="15">
    <source>
        <dbReference type="PROSITE" id="PS50222"/>
    </source>
</evidence>
<keyword evidence="7 14" id="KW-1000">Mitochondrion outer membrane</keyword>
<dbReference type="FunFam" id="3.40.50.300:FF:000170">
    <property type="entry name" value="Mitochondrial Rho GTPase"/>
    <property type="match status" value="1"/>
</dbReference>
<dbReference type="FunCoup" id="A0A0D2WRN5">
    <property type="interactions" value="325"/>
</dbReference>
<keyword evidence="12 14" id="KW-0342">GTP-binding</keyword>
<dbReference type="SMART" id="SM00173">
    <property type="entry name" value="RAS"/>
    <property type="match status" value="1"/>
</dbReference>
<dbReference type="SMART" id="SM00175">
    <property type="entry name" value="RAB"/>
    <property type="match status" value="1"/>
</dbReference>
<dbReference type="InterPro" id="IPR002048">
    <property type="entry name" value="EF_hand_dom"/>
</dbReference>
<dbReference type="Pfam" id="PF08356">
    <property type="entry name" value="EF_assoc_2"/>
    <property type="match status" value="1"/>
</dbReference>
<evidence type="ECO:0000256" key="4">
    <source>
        <dbReference type="ARBA" id="ARBA00022723"/>
    </source>
</evidence>
<dbReference type="GO" id="GO:0005525">
    <property type="term" value="F:GTP binding"/>
    <property type="evidence" value="ECO:0007669"/>
    <property type="project" value="UniProtKB-KW"/>
</dbReference>
<dbReference type="Pfam" id="PF08355">
    <property type="entry name" value="EF_assoc_1"/>
    <property type="match status" value="1"/>
</dbReference>
<evidence type="ECO:0000313" key="18">
    <source>
        <dbReference type="Proteomes" id="UP000008743"/>
    </source>
</evidence>
<dbReference type="STRING" id="595528.A0A0D2WRN5"/>
<evidence type="ECO:0000256" key="13">
    <source>
        <dbReference type="ARBA" id="ARBA00023136"/>
    </source>
</evidence>
<dbReference type="InterPro" id="IPR013567">
    <property type="entry name" value="EF_hand_assoc_2"/>
</dbReference>
<dbReference type="SMART" id="SM00174">
    <property type="entry name" value="RHO"/>
    <property type="match status" value="1"/>
</dbReference>
<evidence type="ECO:0000256" key="14">
    <source>
        <dbReference type="PIRNR" id="PIRNR037488"/>
    </source>
</evidence>
<dbReference type="GO" id="GO:0005509">
    <property type="term" value="F:calcium ion binding"/>
    <property type="evidence" value="ECO:0007669"/>
    <property type="project" value="InterPro"/>
</dbReference>
<dbReference type="Proteomes" id="UP000008743">
    <property type="component" value="Unassembled WGS sequence"/>
</dbReference>
<dbReference type="PROSITE" id="PS00018">
    <property type="entry name" value="EF_HAND_1"/>
    <property type="match status" value="1"/>
</dbReference>
<keyword evidence="11 14" id="KW-0496">Mitochondrion</keyword>
<dbReference type="InterPro" id="IPR005225">
    <property type="entry name" value="Small_GTP-bd"/>
</dbReference>
<evidence type="ECO:0000256" key="1">
    <source>
        <dbReference type="ARBA" id="ARBA00004200"/>
    </source>
</evidence>
<dbReference type="InterPro" id="IPR018247">
    <property type="entry name" value="EF_Hand_1_Ca_BS"/>
</dbReference>
<dbReference type="GO" id="GO:0003924">
    <property type="term" value="F:GTPase activity"/>
    <property type="evidence" value="ECO:0007669"/>
    <property type="project" value="InterPro"/>
</dbReference>
<accession>A0A0D2WRN5</accession>